<dbReference type="InterPro" id="IPR036291">
    <property type="entry name" value="NAD(P)-bd_dom_sf"/>
</dbReference>
<protein>
    <recommendedName>
        <fullName evidence="4">NAD-dependent epimerase/dehydratase domain-containing protein</fullName>
    </recommendedName>
</protein>
<dbReference type="Pfam" id="PF01370">
    <property type="entry name" value="Epimerase"/>
    <property type="match status" value="1"/>
</dbReference>
<dbReference type="PANTHER" id="PTHR43103">
    <property type="entry name" value="NUCLEOSIDE-DIPHOSPHATE-SUGAR EPIMERASE"/>
    <property type="match status" value="1"/>
</dbReference>
<dbReference type="PANTHER" id="PTHR43103:SF5">
    <property type="entry name" value="4-EPIMERASE, PUTATIVE (AFU_ORTHOLOGUE AFUA_7G00360)-RELATED"/>
    <property type="match status" value="1"/>
</dbReference>
<gene>
    <name evidence="5" type="ORF">E8E13_006342</name>
</gene>
<comment type="similarity">
    <text evidence="1">Belongs to the NAD(P)-dependent epimerase/dehydratase family.</text>
</comment>
<dbReference type="Proteomes" id="UP000801428">
    <property type="component" value="Unassembled WGS sequence"/>
</dbReference>
<comment type="caution">
    <text evidence="5">The sequence shown here is derived from an EMBL/GenBank/DDBJ whole genome shotgun (WGS) entry which is preliminary data.</text>
</comment>
<dbReference type="GO" id="GO:0016491">
    <property type="term" value="F:oxidoreductase activity"/>
    <property type="evidence" value="ECO:0007669"/>
    <property type="project" value="UniProtKB-KW"/>
</dbReference>
<keyword evidence="2" id="KW-0560">Oxidoreductase</keyword>
<dbReference type="AlphaFoldDB" id="A0A9P4T8B6"/>
<sequence length="315" mass="34812">MRKPQLKSLNQLLGNRSGFLTKSNATLSSATRISRMKIAITGARGTVGQEVVKLCAKAGYSTVQVNRTEEKNDGISNTEMRTADAASDYDATVKAFEGCDAVIHLAAIPNPVDKEDHVVHSNNVNSAFNGFRACGELGIKKICYASSVNAIGLAYANQPLKFPYFPIDEDYPVNPTDSYALAKHEAEVQARAFVNWFPGTKIALMRIHEVAPKKEVREEHDQNWQDAAVGQLWGWVHPQATARACLLALEKADNYEGAQVFNVVAPDTTQETPSKELAKKYYPDAEIREGLEGNKAFWTTDKARKVLGWEHTEKQ</sequence>
<dbReference type="OrthoDB" id="202470at2759"/>
<evidence type="ECO:0000256" key="1">
    <source>
        <dbReference type="ARBA" id="ARBA00007637"/>
    </source>
</evidence>
<keyword evidence="6" id="KW-1185">Reference proteome</keyword>
<accession>A0A9P4T8B6</accession>
<evidence type="ECO:0000313" key="5">
    <source>
        <dbReference type="EMBL" id="KAF2997445.1"/>
    </source>
</evidence>
<feature type="domain" description="NAD-dependent epimerase/dehydratase" evidence="4">
    <location>
        <begin position="38"/>
        <end position="263"/>
    </location>
</feature>
<reference evidence="5" key="1">
    <citation type="submission" date="2019-04" db="EMBL/GenBank/DDBJ databases">
        <title>Sequencing of skin fungus with MAO and IRED activity.</title>
        <authorList>
            <person name="Marsaioli A.J."/>
            <person name="Bonatto J.M.C."/>
            <person name="Reis Junior O."/>
        </authorList>
    </citation>
    <scope>NUCLEOTIDE SEQUENCE</scope>
    <source>
        <strain evidence="5">30M1</strain>
    </source>
</reference>
<keyword evidence="3" id="KW-0520">NAD</keyword>
<evidence type="ECO:0000256" key="3">
    <source>
        <dbReference type="ARBA" id="ARBA00023027"/>
    </source>
</evidence>
<evidence type="ECO:0000256" key="2">
    <source>
        <dbReference type="ARBA" id="ARBA00023002"/>
    </source>
</evidence>
<dbReference type="SUPFAM" id="SSF51735">
    <property type="entry name" value="NAD(P)-binding Rossmann-fold domains"/>
    <property type="match status" value="1"/>
</dbReference>
<evidence type="ECO:0000259" key="4">
    <source>
        <dbReference type="Pfam" id="PF01370"/>
    </source>
</evidence>
<proteinExistence type="inferred from homology"/>
<dbReference type="Gene3D" id="3.40.50.720">
    <property type="entry name" value="NAD(P)-binding Rossmann-like Domain"/>
    <property type="match status" value="1"/>
</dbReference>
<dbReference type="InterPro" id="IPR001509">
    <property type="entry name" value="Epimerase_deHydtase"/>
</dbReference>
<name>A0A9P4T8B6_CURKU</name>
<evidence type="ECO:0000313" key="6">
    <source>
        <dbReference type="Proteomes" id="UP000801428"/>
    </source>
</evidence>
<dbReference type="EMBL" id="SWKU01000023">
    <property type="protein sequence ID" value="KAF2997445.1"/>
    <property type="molecule type" value="Genomic_DNA"/>
</dbReference>
<organism evidence="5 6">
    <name type="scientific">Curvularia kusanoi</name>
    <name type="common">Cochliobolus kusanoi</name>
    <dbReference type="NCBI Taxonomy" id="90978"/>
    <lineage>
        <taxon>Eukaryota</taxon>
        <taxon>Fungi</taxon>
        <taxon>Dikarya</taxon>
        <taxon>Ascomycota</taxon>
        <taxon>Pezizomycotina</taxon>
        <taxon>Dothideomycetes</taxon>
        <taxon>Pleosporomycetidae</taxon>
        <taxon>Pleosporales</taxon>
        <taxon>Pleosporineae</taxon>
        <taxon>Pleosporaceae</taxon>
        <taxon>Curvularia</taxon>
    </lineage>
</organism>